<protein>
    <submittedName>
        <fullName evidence="5">Coiled-coil domain-containing protein 142</fullName>
    </submittedName>
</protein>
<dbReference type="Pfam" id="PF14923">
    <property type="entry name" value="CCDC142"/>
    <property type="match status" value="1"/>
</dbReference>
<dbReference type="Pfam" id="PF25081">
    <property type="entry name" value="CC142_N"/>
    <property type="match status" value="1"/>
</dbReference>
<feature type="domain" description="CC142 N-terminal" evidence="3">
    <location>
        <begin position="96"/>
        <end position="184"/>
    </location>
</feature>
<name>A0A6P3G927_BISBB</name>
<dbReference type="GeneID" id="104980989"/>
<evidence type="ECO:0000256" key="1">
    <source>
        <dbReference type="SAM" id="MobiDB-lite"/>
    </source>
</evidence>
<dbReference type="InterPro" id="IPR055350">
    <property type="entry name" value="CCDC142_C"/>
</dbReference>
<feature type="compositionally biased region" description="Low complexity" evidence="1">
    <location>
        <begin position="10"/>
        <end position="20"/>
    </location>
</feature>
<reference evidence="5" key="1">
    <citation type="submission" date="2025-08" db="UniProtKB">
        <authorList>
            <consortium name="RefSeq"/>
        </authorList>
    </citation>
    <scope>IDENTIFICATION</scope>
    <source>
        <tissue evidence="5">Blood</tissue>
    </source>
</reference>
<dbReference type="Proteomes" id="UP000515208">
    <property type="component" value="Unplaced"/>
</dbReference>
<dbReference type="PANTHER" id="PTHR21436:SF2">
    <property type="entry name" value="COILED-COIL DOMAIN-CONTAINING PROTEIN 142"/>
    <property type="match status" value="1"/>
</dbReference>
<gene>
    <name evidence="5" type="primary">CCDC142</name>
</gene>
<keyword evidence="4" id="KW-1185">Reference proteome</keyword>
<evidence type="ECO:0000259" key="2">
    <source>
        <dbReference type="Pfam" id="PF14923"/>
    </source>
</evidence>
<dbReference type="OrthoDB" id="6579237at2759"/>
<evidence type="ECO:0000259" key="3">
    <source>
        <dbReference type="Pfam" id="PF25081"/>
    </source>
</evidence>
<dbReference type="InterPro" id="IPR056901">
    <property type="entry name" value="CC142_N"/>
</dbReference>
<dbReference type="RefSeq" id="XP_010828173.1">
    <property type="nucleotide sequence ID" value="XM_010829871.1"/>
</dbReference>
<dbReference type="AlphaFoldDB" id="A0A6P3G927"/>
<evidence type="ECO:0000313" key="4">
    <source>
        <dbReference type="Proteomes" id="UP000515208"/>
    </source>
</evidence>
<evidence type="ECO:0000313" key="5">
    <source>
        <dbReference type="RefSeq" id="XP_010828173.1"/>
    </source>
</evidence>
<feature type="domain" description="Coiled-coil protein 142 C-terminal" evidence="2">
    <location>
        <begin position="223"/>
        <end position="640"/>
    </location>
</feature>
<dbReference type="CTD" id="84865"/>
<feature type="region of interest" description="Disordered" evidence="1">
    <location>
        <begin position="1"/>
        <end position="40"/>
    </location>
</feature>
<accession>A0A6P3G927</accession>
<dbReference type="PANTHER" id="PTHR21436">
    <property type="entry name" value="COILED-COIL DOMAIN-CONTAINING PROTEIN 142"/>
    <property type="match status" value="1"/>
</dbReference>
<dbReference type="KEGG" id="bbis:104980989"/>
<organism evidence="4 5">
    <name type="scientific">Bison bison bison</name>
    <name type="common">North American plains bison</name>
    <dbReference type="NCBI Taxonomy" id="43346"/>
    <lineage>
        <taxon>Eukaryota</taxon>
        <taxon>Metazoa</taxon>
        <taxon>Chordata</taxon>
        <taxon>Craniata</taxon>
        <taxon>Vertebrata</taxon>
        <taxon>Euteleostomi</taxon>
        <taxon>Mammalia</taxon>
        <taxon>Eutheria</taxon>
        <taxon>Laurasiatheria</taxon>
        <taxon>Artiodactyla</taxon>
        <taxon>Ruminantia</taxon>
        <taxon>Pecora</taxon>
        <taxon>Bovidae</taxon>
        <taxon>Bovinae</taxon>
        <taxon>Bison</taxon>
    </lineage>
</organism>
<sequence length="664" mass="72796">MAQASRCGGLLPPLAAVPPLRAQPGGAEEEQWQKKRDVRGWPGLPVARSILCQDPRPDGAPKEQPWWVAPADAGEHSEAGAVDWGRELAAGGLIPPALRRLRAVLLRLQREREQLLQARDCALHLQAAVRFLRILSPGAPSPSHGLLLQLCRDLLQHLSGGAILRSRLLEMPHPLLLARPVGLAERELLPGLLGLLGSVTGSASSELGLGGAGALWSQYWTLLWAACAQSLDLSLGPWRDSRAAAQQLSQALGQASLPQECEKELASLCRNLTHQSLIWSWDQGFCQVLGSASGNQSSLPSSSCTTKLLQQLFPPLLDALREPRSGLLLCGPPGPAPLALGLCTLQTTLLWFWSRTQQHLAAWAPGSFLLLIQKDLPPLLQEAEALSHLASEESLALDVEQQLGLEIRKLTVQIQLLPEESLSLFFQECHKQATQDFELHMPRGRYWRHRLCPELPSIPSEYAGLVVRRVLEPVLQGLQGLPPQAQAPALSQALSAILGAWLDHILSHGIRFSLQGALQLRQDFGVVRDLLEEEQWGLSPELRQTLFMLSIFQRLDGALLCLLQQPLPKTQVHRRLPRCCACNEVQTMELPSSSLNSLESLEPPLRPGVFPTQTAHLLSTLWGGGPSPDAYLVGNQQAWLALRQHQHPRWHLSFLPCLGTSSES</sequence>
<proteinExistence type="predicted"/>
<dbReference type="InterPro" id="IPR026700">
    <property type="entry name" value="CCDC142"/>
</dbReference>